<dbReference type="Pfam" id="PF13625">
    <property type="entry name" value="Helicase_C_3"/>
    <property type="match status" value="1"/>
</dbReference>
<feature type="domain" description="WYL" evidence="1">
    <location>
        <begin position="789"/>
        <end position="848"/>
    </location>
</feature>
<dbReference type="InterPro" id="IPR032830">
    <property type="entry name" value="XPB/Ssl2_N"/>
</dbReference>
<dbReference type="InterPro" id="IPR026881">
    <property type="entry name" value="WYL_dom"/>
</dbReference>
<protein>
    <submittedName>
        <fullName evidence="3">Uncharacterized protein</fullName>
    </submittedName>
</protein>
<dbReference type="Proteomes" id="UP000286746">
    <property type="component" value="Unassembled WGS sequence"/>
</dbReference>
<keyword evidence="4" id="KW-1185">Reference proteome</keyword>
<gene>
    <name evidence="3" type="ORF">GKJPGBOP_03848</name>
</gene>
<evidence type="ECO:0000313" key="3">
    <source>
        <dbReference type="EMBL" id="GCD44157.1"/>
    </source>
</evidence>
<dbReference type="EMBL" id="BHZD01000001">
    <property type="protein sequence ID" value="GCD44157.1"/>
    <property type="molecule type" value="Genomic_DNA"/>
</dbReference>
<reference evidence="3 4" key="1">
    <citation type="submission" date="2018-11" db="EMBL/GenBank/DDBJ databases">
        <title>Whole genome sequence of Streptomyces paromomycinus NBRC 15454(T).</title>
        <authorList>
            <person name="Komaki H."/>
            <person name="Tamura T."/>
        </authorList>
    </citation>
    <scope>NUCLEOTIDE SEQUENCE [LARGE SCALE GENOMIC DNA]</scope>
    <source>
        <strain evidence="3 4">NBRC 15454</strain>
    </source>
</reference>
<comment type="caution">
    <text evidence="3">The sequence shown here is derived from an EMBL/GenBank/DDBJ whole genome shotgun (WGS) entry which is preliminary data.</text>
</comment>
<dbReference type="RefSeq" id="WP_125055098.1">
    <property type="nucleotide sequence ID" value="NZ_BHZD01000001.1"/>
</dbReference>
<feature type="domain" description="Helicase XPB/Ssl2 N-terminal" evidence="2">
    <location>
        <begin position="528"/>
        <end position="648"/>
    </location>
</feature>
<sequence>MTTGATLTAWLHSLDGPRLARVLAVREDVVAPPEPRSAGELADRLQRPGSVGLALLRLSLPCLQAAEALAALGGCATRDALAKLLGVEGPGADRALDATLDVLAEHALVWTDGSTDGSGSGRGTLRMAEAFRQAWDSPLGLDGPLEELLTGATSDELRGMLVALGIRPPGSKQQRLASLVEHHGDPVLIASLVAKAPAAARELLVRRARTASPAPRERDFIMLGGPGAELEPDARWALDRGLLIQDRDRYGTVRMPVEVALALRGPNWNAPFDAVPPSVQLVPVAETEVDREAEAAATAFAAQAATVLSACSASPPARLKSGAVGARELARLSKVAQAGDAVVRITLEAAYAAGLIGYDGDRVAPTEAYDVWAEKEPPEQFTELSRAWWSLSLAPSAARDEDGKVLPALAGAPPCDGCLQARHGLLAAAARLPAGQGARAATDLGQLVAWYRPLADPGSPGGPPLADPAPQDEMPFSAVVREAELLGVLARGALSRVGAALLAGDTEELAVACRRLLPEATATARLGTDLTAVVTGTPTARLTALLDAVADRETSGTASVWRFSAASVRRALDAGHTPESITADLDEVTEVTAGRLPQPLAYLIADTARGHGRVRIAPAACVIHGTEPALLAELAAHRALSKLGLRLLAPTVLLSRSPLYVTLGALRAEGYAPVAETVDGTVRIEKVRPQRAAAPVAVPVPVAAPVPAPVPVPVPVPRSSDGGSGLRDRAVGAAQDPPAVGLRALADRLLAAPADAPLPDPFGSHIPYATDTEEIVAGYAKRLSYSDVRQLAHALNSGTAITIDYVAASGIRTVRTLSQLDLDPPFLEAWCHLRNAERVFTLSRIHGVMPP</sequence>
<organism evidence="3 4">
    <name type="scientific">Streptomyces paromomycinus</name>
    <name type="common">Streptomyces rimosus subsp. paromomycinus</name>
    <dbReference type="NCBI Taxonomy" id="92743"/>
    <lineage>
        <taxon>Bacteria</taxon>
        <taxon>Bacillati</taxon>
        <taxon>Actinomycetota</taxon>
        <taxon>Actinomycetes</taxon>
        <taxon>Kitasatosporales</taxon>
        <taxon>Streptomycetaceae</taxon>
        <taxon>Streptomyces</taxon>
    </lineage>
</organism>
<name>A0A401W497_STREY</name>
<evidence type="ECO:0000259" key="2">
    <source>
        <dbReference type="Pfam" id="PF13625"/>
    </source>
</evidence>
<evidence type="ECO:0000259" key="1">
    <source>
        <dbReference type="Pfam" id="PF13280"/>
    </source>
</evidence>
<evidence type="ECO:0000313" key="4">
    <source>
        <dbReference type="Proteomes" id="UP000286746"/>
    </source>
</evidence>
<dbReference type="AlphaFoldDB" id="A0A401W497"/>
<dbReference type="Pfam" id="PF13280">
    <property type="entry name" value="WYL"/>
    <property type="match status" value="1"/>
</dbReference>
<proteinExistence type="predicted"/>
<accession>A0A401W497</accession>